<evidence type="ECO:0000313" key="3">
    <source>
        <dbReference type="Proteomes" id="UP000063964"/>
    </source>
</evidence>
<proteinExistence type="predicted"/>
<sequence>MRNMMKLALLAFFLSSGCATLLVGGAAAVGTYTYAMGQLKHTYAVSLDRSYKATLAACKSLKLPIAKTEKELSSASVTCKDGDTDVWISLKSLPENPKHTEISVRVGVLGDEAASKKIHEAIRAKL</sequence>
<evidence type="ECO:0008006" key="4">
    <source>
        <dbReference type="Google" id="ProtNLM"/>
    </source>
</evidence>
<reference evidence="3" key="1">
    <citation type="submission" date="2016-02" db="EMBL/GenBank/DDBJ databases">
        <authorList>
            <person name="Holder M.E."/>
            <person name="Ajami N.J."/>
            <person name="Petrosino J.F."/>
        </authorList>
    </citation>
    <scope>NUCLEOTIDE SEQUENCE [LARGE SCALE GENOMIC DNA]</scope>
    <source>
        <strain evidence="3">DSM 12838</strain>
    </source>
</reference>
<dbReference type="Pfam" id="PF12092">
    <property type="entry name" value="DUF3568"/>
    <property type="match status" value="1"/>
</dbReference>
<organism evidence="2 3">
    <name type="scientific">Desulfomicrobium orale DSM 12838</name>
    <dbReference type="NCBI Taxonomy" id="888061"/>
    <lineage>
        <taxon>Bacteria</taxon>
        <taxon>Pseudomonadati</taxon>
        <taxon>Thermodesulfobacteriota</taxon>
        <taxon>Desulfovibrionia</taxon>
        <taxon>Desulfovibrionales</taxon>
        <taxon>Desulfomicrobiaceae</taxon>
        <taxon>Desulfomicrobium</taxon>
    </lineage>
</organism>
<feature type="chain" id="PRO_5007067618" description="DUF3568 family protein" evidence="1">
    <location>
        <begin position="22"/>
        <end position="126"/>
    </location>
</feature>
<keyword evidence="3" id="KW-1185">Reference proteome</keyword>
<dbReference type="PROSITE" id="PS51257">
    <property type="entry name" value="PROKAR_LIPOPROTEIN"/>
    <property type="match status" value="1"/>
</dbReference>
<keyword evidence="1" id="KW-0732">Signal</keyword>
<dbReference type="RefSeq" id="WP_066605021.1">
    <property type="nucleotide sequence ID" value="NZ_CP014230.1"/>
</dbReference>
<dbReference type="InterPro" id="IPR021952">
    <property type="entry name" value="Flpp3-like"/>
</dbReference>
<dbReference type="KEGG" id="doa:AXF15_06585"/>
<dbReference type="STRING" id="888061.AXF15_06585"/>
<dbReference type="OrthoDB" id="5459114at2"/>
<dbReference type="Proteomes" id="UP000063964">
    <property type="component" value="Chromosome"/>
</dbReference>
<accession>A0A0X8JQB9</accession>
<protein>
    <recommendedName>
        <fullName evidence="4">DUF3568 family protein</fullName>
    </recommendedName>
</protein>
<evidence type="ECO:0000256" key="1">
    <source>
        <dbReference type="SAM" id="SignalP"/>
    </source>
</evidence>
<dbReference type="EMBL" id="CP014230">
    <property type="protein sequence ID" value="AMD92802.1"/>
    <property type="molecule type" value="Genomic_DNA"/>
</dbReference>
<evidence type="ECO:0000313" key="2">
    <source>
        <dbReference type="EMBL" id="AMD92802.1"/>
    </source>
</evidence>
<dbReference type="AlphaFoldDB" id="A0A0X8JQB9"/>
<gene>
    <name evidence="2" type="ORF">AXF15_06585</name>
</gene>
<feature type="signal peptide" evidence="1">
    <location>
        <begin position="1"/>
        <end position="21"/>
    </location>
</feature>
<name>A0A0X8JQB9_9BACT</name>